<evidence type="ECO:0000259" key="19">
    <source>
        <dbReference type="PROSITE" id="PS50894"/>
    </source>
</evidence>
<keyword evidence="4" id="KW-1003">Cell membrane</keyword>
<evidence type="ECO:0000259" key="15">
    <source>
        <dbReference type="PROSITE" id="PS50109"/>
    </source>
</evidence>
<comment type="subcellular location">
    <subcellularLocation>
        <location evidence="2">Cell membrane</location>
        <topology evidence="2">Multi-pass membrane protein</topology>
    </subcellularLocation>
</comment>
<dbReference type="SMART" id="SM00388">
    <property type="entry name" value="HisKA"/>
    <property type="match status" value="1"/>
</dbReference>
<dbReference type="SUPFAM" id="SSF47384">
    <property type="entry name" value="Homodimeric domain of signal transducing histidine kinase"/>
    <property type="match status" value="1"/>
</dbReference>
<keyword evidence="8" id="KW-0067">ATP-binding</keyword>
<evidence type="ECO:0000256" key="13">
    <source>
        <dbReference type="PROSITE-ProRule" id="PRU00169"/>
    </source>
</evidence>
<keyword evidence="6" id="KW-0812">Transmembrane</keyword>
<dbReference type="SUPFAM" id="SSF53850">
    <property type="entry name" value="Periplasmic binding protein-like II"/>
    <property type="match status" value="1"/>
</dbReference>
<dbReference type="Gene3D" id="3.40.50.2300">
    <property type="match status" value="2"/>
</dbReference>
<dbReference type="InterPro" id="IPR005467">
    <property type="entry name" value="His_kinase_dom"/>
</dbReference>
<dbReference type="NCBIfam" id="TIGR00229">
    <property type="entry name" value="sensory_box"/>
    <property type="match status" value="2"/>
</dbReference>
<dbReference type="Gene3D" id="3.30.450.20">
    <property type="entry name" value="PAS domain"/>
    <property type="match status" value="2"/>
</dbReference>
<dbReference type="Pfam" id="PF00072">
    <property type="entry name" value="Response_reg"/>
    <property type="match status" value="2"/>
</dbReference>
<dbReference type="SUPFAM" id="SSF55785">
    <property type="entry name" value="PYP-like sensor domain (PAS domain)"/>
    <property type="match status" value="2"/>
</dbReference>
<dbReference type="Pfam" id="PF08448">
    <property type="entry name" value="PAS_4"/>
    <property type="match status" value="1"/>
</dbReference>
<dbReference type="PRINTS" id="PR00344">
    <property type="entry name" value="BCTRLSENSOR"/>
</dbReference>
<dbReference type="SMART" id="SM00062">
    <property type="entry name" value="PBPb"/>
    <property type="match status" value="1"/>
</dbReference>
<dbReference type="EMBL" id="JAUYVI010000001">
    <property type="protein sequence ID" value="MDQ7246111.1"/>
    <property type="molecule type" value="Genomic_DNA"/>
</dbReference>
<evidence type="ECO:0000256" key="5">
    <source>
        <dbReference type="ARBA" id="ARBA00022553"/>
    </source>
</evidence>
<evidence type="ECO:0000259" key="17">
    <source>
        <dbReference type="PROSITE" id="PS50112"/>
    </source>
</evidence>
<dbReference type="CDD" id="cd17546">
    <property type="entry name" value="REC_hyHK_CKI1_RcsC-like"/>
    <property type="match status" value="2"/>
</dbReference>
<keyword evidence="10" id="KW-0902">Two-component regulatory system</keyword>
<sequence length="1340" mass="146671">MTVASNRRRASEYATAGVVRLLRTFAFVVCALLATTPAAFAQEREDSVWVPLSSDERSWLANHHPIRLGLYKGGWAPFDLLDRTGRHQGISADYLALVTQRLGIQVEPVVYPDWHSVLEAAKSHQVDLLLSVAQTPDREDSLAFSKAYITSSNIVVARRSNSAIRSLEDLAGTTVALEKGYAINDVLPAEVPGVNIVNVDDTEAALRAVASGRADAYVGDLIVSTFLINRLNLANLELRGEAGFSTSQLHFAVRKDWPELAALFDRAIETISDADRQAIRDRWLPRVSSIDWGELAGKYWPIPAAAALLLAWAVISNRRLRHEVAERLKAEHEADRHRAELQAIMDNAPALIYQKDLDGRYLFVNRHWSAAFGFKDGAAVGKTDYELFPASSAEEIAASDKYVIESGQVRIAEEQLPQVDGMHTAINTMFPLMDALGRAYAVCGFCTDITERKRAEEKFRMIFDNTLDAFFLFNAAGFIDCNAAALRLFGVPSRELLIGVDLLDPRLTPVIQPNGDASAERVKAMLDEVVRTGKAVTFDWCNRKWDTGEVFYSEVVLMMLEIEGEHVAFANVRDITPRKLAQEAILHAKQAAEAATRAKSDFLANMSHEIRTPMNAIIGMSHLALKTGLDPRQRDYVKKIQQAGQHLMGIINDILDFSKIEAGKLSTEEIDFDLEKVMENVSTLVAEKAGAKGLELIIEVDRAVPGALRGDPLRLGQILINYANNAVKFTETGEIHIAVKPEQETDEHILLRFSVRDTGIGMTPEQRARMFQSFQQADSSTTRKYGGTGLGLAISKRLAELMGGTVGVESEAGKGSTFWFTARLGKSAVKRKALIPNPDLRGLKVLVVDDNPHARMVLAEMLTEMTFEAIQAGSGTEAVETLKAEAAAGKPVRTVYLDWQMPVLDGLETALAIRALDLPVMPHLVMVTAHGREDVLKRAPAAGIEAVLIKPVAPSLLFDTTIRVFGTEPNEGVAQLPAPPEEAIVLPENLQGARVLLVEDNDFNQEVATELLREVGLKVEVAENGQIALEKLRGAPDGTFDLVLMDMQMPVMDGVAATIEIRKQARFDSLPIVAMTANVMAAERQKCLEAGMNDHVAKPIDPAVLFDALARWLTPRAEAGTEPRRRPATAADLTDDFDPSSLTVDGLDVKLGLSRVLGKKRLYSDLLLKFARDQTKAPDLLQEALDGGDLTTAQRLAHTAKALAGNIGATRLQEQAGLLETAIRDHAPRSKIDPLLGVWRAAVRDLISELWASLPSPQARRHNGAAKDTERQREVVRRLIALLKNDDSDAVDLVDAEAETLRAALGESGFDALAEASHAFDFDAALQELSRGARTADLAI</sequence>
<dbReference type="SMART" id="SM00448">
    <property type="entry name" value="REC"/>
    <property type="match status" value="2"/>
</dbReference>
<dbReference type="InterPro" id="IPR000014">
    <property type="entry name" value="PAS"/>
</dbReference>
<keyword evidence="11" id="KW-0472">Membrane</keyword>
<evidence type="ECO:0000256" key="4">
    <source>
        <dbReference type="ARBA" id="ARBA00022475"/>
    </source>
</evidence>
<dbReference type="InterPro" id="IPR036890">
    <property type="entry name" value="HATPase_C_sf"/>
</dbReference>
<evidence type="ECO:0000256" key="12">
    <source>
        <dbReference type="PROSITE-ProRule" id="PRU00110"/>
    </source>
</evidence>
<dbReference type="SUPFAM" id="SSF52172">
    <property type="entry name" value="CheY-like"/>
    <property type="match status" value="2"/>
</dbReference>
<evidence type="ECO:0000256" key="10">
    <source>
        <dbReference type="ARBA" id="ARBA00023012"/>
    </source>
</evidence>
<comment type="catalytic activity">
    <reaction evidence="1">
        <text>ATP + protein L-histidine = ADP + protein N-phospho-L-histidine.</text>
        <dbReference type="EC" id="2.7.13.3"/>
    </reaction>
</comment>
<dbReference type="Pfam" id="PF02518">
    <property type="entry name" value="HATPase_c"/>
    <property type="match status" value="1"/>
</dbReference>
<evidence type="ECO:0000256" key="11">
    <source>
        <dbReference type="ARBA" id="ARBA00023136"/>
    </source>
</evidence>
<dbReference type="CDD" id="cd00082">
    <property type="entry name" value="HisKA"/>
    <property type="match status" value="1"/>
</dbReference>
<dbReference type="Gene3D" id="1.10.287.130">
    <property type="match status" value="1"/>
</dbReference>
<name>A0ABU0YEH3_9PROT</name>
<evidence type="ECO:0000256" key="6">
    <source>
        <dbReference type="ARBA" id="ARBA00022692"/>
    </source>
</evidence>
<dbReference type="PROSITE" id="PS50112">
    <property type="entry name" value="PAS"/>
    <property type="match status" value="1"/>
</dbReference>
<gene>
    <name evidence="20" type="ORF">Q8A70_00465</name>
</gene>
<dbReference type="Gene3D" id="1.20.120.160">
    <property type="entry name" value="HPT domain"/>
    <property type="match status" value="1"/>
</dbReference>
<protein>
    <recommendedName>
        <fullName evidence="3">histidine kinase</fullName>
        <ecNumber evidence="3">2.7.13.3</ecNumber>
    </recommendedName>
</protein>
<dbReference type="Proteomes" id="UP001230156">
    <property type="component" value="Unassembled WGS sequence"/>
</dbReference>
<feature type="modified residue" description="4-aspartylphosphate" evidence="13">
    <location>
        <position position="1046"/>
    </location>
</feature>
<dbReference type="InterPro" id="IPR004358">
    <property type="entry name" value="Sig_transdc_His_kin-like_C"/>
</dbReference>
<dbReference type="RefSeq" id="WP_379953482.1">
    <property type="nucleotide sequence ID" value="NZ_JAUYVI010000001.1"/>
</dbReference>
<evidence type="ECO:0000313" key="20">
    <source>
        <dbReference type="EMBL" id="MDQ7246111.1"/>
    </source>
</evidence>
<evidence type="ECO:0000256" key="3">
    <source>
        <dbReference type="ARBA" id="ARBA00012438"/>
    </source>
</evidence>
<dbReference type="PROSITE" id="PS50894">
    <property type="entry name" value="HPT"/>
    <property type="match status" value="1"/>
</dbReference>
<evidence type="ECO:0000256" key="14">
    <source>
        <dbReference type="SAM" id="SignalP"/>
    </source>
</evidence>
<feature type="domain" description="PAC" evidence="18">
    <location>
        <begin position="410"/>
        <end position="461"/>
    </location>
</feature>
<dbReference type="Pfam" id="PF13188">
    <property type="entry name" value="PAS_8"/>
    <property type="match status" value="1"/>
</dbReference>
<feature type="modified residue" description="Phosphohistidine" evidence="12">
    <location>
        <position position="1198"/>
    </location>
</feature>
<dbReference type="SMART" id="SM00387">
    <property type="entry name" value="HATPase_c"/>
    <property type="match status" value="1"/>
</dbReference>
<dbReference type="Gene3D" id="3.40.190.10">
    <property type="entry name" value="Periplasmic binding protein-like II"/>
    <property type="match status" value="2"/>
</dbReference>
<comment type="caution">
    <text evidence="20">The sequence shown here is derived from an EMBL/GenBank/DDBJ whole genome shotgun (WGS) entry which is preliminary data.</text>
</comment>
<dbReference type="InterPro" id="IPR001789">
    <property type="entry name" value="Sig_transdc_resp-reg_receiver"/>
</dbReference>
<dbReference type="CDD" id="cd16922">
    <property type="entry name" value="HATPase_EvgS-ArcB-TorS-like"/>
    <property type="match status" value="1"/>
</dbReference>
<dbReference type="Gene3D" id="3.30.565.10">
    <property type="entry name" value="Histidine kinase-like ATPase, C-terminal domain"/>
    <property type="match status" value="1"/>
</dbReference>
<dbReference type="InterPro" id="IPR036641">
    <property type="entry name" value="HPT_dom_sf"/>
</dbReference>
<keyword evidence="9" id="KW-1133">Transmembrane helix</keyword>
<dbReference type="InterPro" id="IPR001638">
    <property type="entry name" value="Solute-binding_3/MltF_N"/>
</dbReference>
<feature type="domain" description="Histidine kinase" evidence="15">
    <location>
        <begin position="605"/>
        <end position="826"/>
    </location>
</feature>
<keyword evidence="5 13" id="KW-0597">Phosphoprotein</keyword>
<dbReference type="SUPFAM" id="SSF47226">
    <property type="entry name" value="Histidine-containing phosphotransfer domain, HPT domain"/>
    <property type="match status" value="1"/>
</dbReference>
<dbReference type="PROSITE" id="PS50113">
    <property type="entry name" value="PAC"/>
    <property type="match status" value="1"/>
</dbReference>
<dbReference type="Pfam" id="PF01627">
    <property type="entry name" value="Hpt"/>
    <property type="match status" value="1"/>
</dbReference>
<feature type="domain" description="Response regulatory" evidence="16">
    <location>
        <begin position="844"/>
        <end position="965"/>
    </location>
</feature>
<evidence type="ECO:0000256" key="7">
    <source>
        <dbReference type="ARBA" id="ARBA00022741"/>
    </source>
</evidence>
<feature type="domain" description="PAS" evidence="17">
    <location>
        <begin position="337"/>
        <end position="407"/>
    </location>
</feature>
<evidence type="ECO:0000313" key="21">
    <source>
        <dbReference type="Proteomes" id="UP001230156"/>
    </source>
</evidence>
<evidence type="ECO:0000256" key="2">
    <source>
        <dbReference type="ARBA" id="ARBA00004651"/>
    </source>
</evidence>
<evidence type="ECO:0000259" key="16">
    <source>
        <dbReference type="PROSITE" id="PS50110"/>
    </source>
</evidence>
<dbReference type="PANTHER" id="PTHR45339">
    <property type="entry name" value="HYBRID SIGNAL TRANSDUCTION HISTIDINE KINASE J"/>
    <property type="match status" value="1"/>
</dbReference>
<feature type="domain" description="HPt" evidence="19">
    <location>
        <begin position="1159"/>
        <end position="1253"/>
    </location>
</feature>
<accession>A0ABU0YEH3</accession>
<feature type="domain" description="Response regulatory" evidence="16">
    <location>
        <begin position="994"/>
        <end position="1113"/>
    </location>
</feature>
<keyword evidence="21" id="KW-1185">Reference proteome</keyword>
<organism evidence="20 21">
    <name type="scientific">Dongia sedimenti</name>
    <dbReference type="NCBI Taxonomy" id="3064282"/>
    <lineage>
        <taxon>Bacteria</taxon>
        <taxon>Pseudomonadati</taxon>
        <taxon>Pseudomonadota</taxon>
        <taxon>Alphaproteobacteria</taxon>
        <taxon>Rhodospirillales</taxon>
        <taxon>Dongiaceae</taxon>
        <taxon>Dongia</taxon>
    </lineage>
</organism>
<dbReference type="PANTHER" id="PTHR45339:SF1">
    <property type="entry name" value="HYBRID SIGNAL TRANSDUCTION HISTIDINE KINASE J"/>
    <property type="match status" value="1"/>
</dbReference>
<dbReference type="Pfam" id="PF00497">
    <property type="entry name" value="SBP_bac_3"/>
    <property type="match status" value="1"/>
</dbReference>
<dbReference type="InterPro" id="IPR036097">
    <property type="entry name" value="HisK_dim/P_sf"/>
</dbReference>
<evidence type="ECO:0000259" key="18">
    <source>
        <dbReference type="PROSITE" id="PS50113"/>
    </source>
</evidence>
<evidence type="ECO:0000256" key="1">
    <source>
        <dbReference type="ARBA" id="ARBA00000085"/>
    </source>
</evidence>
<dbReference type="InterPro" id="IPR008207">
    <property type="entry name" value="Sig_transdc_His_kin_Hpt_dom"/>
</dbReference>
<keyword evidence="7" id="KW-0547">Nucleotide-binding</keyword>
<dbReference type="InterPro" id="IPR011006">
    <property type="entry name" value="CheY-like_superfamily"/>
</dbReference>
<dbReference type="InterPro" id="IPR035965">
    <property type="entry name" value="PAS-like_dom_sf"/>
</dbReference>
<dbReference type="InterPro" id="IPR003661">
    <property type="entry name" value="HisK_dim/P_dom"/>
</dbReference>
<dbReference type="InterPro" id="IPR013656">
    <property type="entry name" value="PAS_4"/>
</dbReference>
<dbReference type="PROSITE" id="PS50109">
    <property type="entry name" value="HIS_KIN"/>
    <property type="match status" value="1"/>
</dbReference>
<dbReference type="CDD" id="cd00130">
    <property type="entry name" value="PAS"/>
    <property type="match status" value="1"/>
</dbReference>
<dbReference type="SUPFAM" id="SSF55874">
    <property type="entry name" value="ATPase domain of HSP90 chaperone/DNA topoisomerase II/histidine kinase"/>
    <property type="match status" value="1"/>
</dbReference>
<feature type="chain" id="PRO_5046590282" description="histidine kinase" evidence="14">
    <location>
        <begin position="42"/>
        <end position="1340"/>
    </location>
</feature>
<keyword evidence="14" id="KW-0732">Signal</keyword>
<dbReference type="InterPro" id="IPR000700">
    <property type="entry name" value="PAS-assoc_C"/>
</dbReference>
<evidence type="ECO:0000256" key="8">
    <source>
        <dbReference type="ARBA" id="ARBA00022840"/>
    </source>
</evidence>
<feature type="modified residue" description="4-aspartylphosphate" evidence="13">
    <location>
        <position position="898"/>
    </location>
</feature>
<dbReference type="CDD" id="cd01007">
    <property type="entry name" value="PBP2_BvgS_HisK_like"/>
    <property type="match status" value="1"/>
</dbReference>
<evidence type="ECO:0000256" key="9">
    <source>
        <dbReference type="ARBA" id="ARBA00022989"/>
    </source>
</evidence>
<dbReference type="SMART" id="SM00091">
    <property type="entry name" value="PAS"/>
    <property type="match status" value="2"/>
</dbReference>
<feature type="signal peptide" evidence="14">
    <location>
        <begin position="1"/>
        <end position="41"/>
    </location>
</feature>
<dbReference type="Pfam" id="PF00512">
    <property type="entry name" value="HisKA"/>
    <property type="match status" value="1"/>
</dbReference>
<reference evidence="21" key="1">
    <citation type="submission" date="2023-08" db="EMBL/GenBank/DDBJ databases">
        <title>Rhodospirillaceae gen. nov., a novel taxon isolated from the Yangtze River Yuezi River estuary sludge.</title>
        <authorList>
            <person name="Ruan L."/>
        </authorList>
    </citation>
    <scope>NUCLEOTIDE SEQUENCE [LARGE SCALE GENOMIC DNA]</scope>
    <source>
        <strain evidence="21">R-7</strain>
    </source>
</reference>
<dbReference type="EC" id="2.7.13.3" evidence="3"/>
<dbReference type="PROSITE" id="PS50110">
    <property type="entry name" value="RESPONSE_REGULATORY"/>
    <property type="match status" value="2"/>
</dbReference>
<dbReference type="InterPro" id="IPR003594">
    <property type="entry name" value="HATPase_dom"/>
</dbReference>
<proteinExistence type="predicted"/>